<accession>A0AAW9I956</accession>
<reference evidence="2" key="1">
    <citation type="submission" date="2019-11" db="EMBL/GenBank/DDBJ databases">
        <title>Characterization of Clostridium perfringens isolates from swine manure treated agricultural soils.</title>
        <authorList>
            <person name="Wushke S.T."/>
        </authorList>
    </citation>
    <scope>NUCLEOTIDE SEQUENCE</scope>
    <source>
        <strain evidence="2">X26</strain>
        <strain evidence="3">X62</strain>
    </source>
</reference>
<keyword evidence="1" id="KW-0472">Membrane</keyword>
<evidence type="ECO:0000256" key="1">
    <source>
        <dbReference type="SAM" id="Phobius"/>
    </source>
</evidence>
<gene>
    <name evidence="2" type="ORF">GNF79_18115</name>
    <name evidence="3" type="ORF">GNF83_18370</name>
</gene>
<protein>
    <submittedName>
        <fullName evidence="2">Uncharacterized protein</fullName>
    </submittedName>
</protein>
<evidence type="ECO:0000313" key="3">
    <source>
        <dbReference type="EMBL" id="MDZ7543104.1"/>
    </source>
</evidence>
<dbReference type="AlphaFoldDB" id="A0AAW9I956"/>
<keyword evidence="1" id="KW-0812">Transmembrane</keyword>
<dbReference type="EMBL" id="WNUR01000815">
    <property type="protein sequence ID" value="MDZ7543104.1"/>
    <property type="molecule type" value="Genomic_DNA"/>
</dbReference>
<dbReference type="EMBL" id="WNVC01000842">
    <property type="protein sequence ID" value="MDZ5000938.1"/>
    <property type="molecule type" value="Genomic_DNA"/>
</dbReference>
<evidence type="ECO:0000313" key="2">
    <source>
        <dbReference type="EMBL" id="MDZ5000938.1"/>
    </source>
</evidence>
<feature type="transmembrane region" description="Helical" evidence="1">
    <location>
        <begin position="39"/>
        <end position="57"/>
    </location>
</feature>
<dbReference type="RefSeq" id="WP_322459138.1">
    <property type="nucleotide sequence ID" value="NZ_WNVC01000842.1"/>
</dbReference>
<sequence length="65" mass="7110">MLEKLILSDEDYDYLAKGIALGAGVGILMGFFIDNIILTFSACSVVGIICSLGYSFYKKSKHRIS</sequence>
<dbReference type="Proteomes" id="UP001288944">
    <property type="component" value="Unassembled WGS sequence"/>
</dbReference>
<feature type="transmembrane region" description="Helical" evidence="1">
    <location>
        <begin position="12"/>
        <end position="33"/>
    </location>
</feature>
<dbReference type="Proteomes" id="UP001291306">
    <property type="component" value="Unassembled WGS sequence"/>
</dbReference>
<proteinExistence type="predicted"/>
<organism evidence="2 4">
    <name type="scientific">Clostridium perfringens</name>
    <dbReference type="NCBI Taxonomy" id="1502"/>
    <lineage>
        <taxon>Bacteria</taxon>
        <taxon>Bacillati</taxon>
        <taxon>Bacillota</taxon>
        <taxon>Clostridia</taxon>
        <taxon>Eubacteriales</taxon>
        <taxon>Clostridiaceae</taxon>
        <taxon>Clostridium</taxon>
    </lineage>
</organism>
<name>A0AAW9I956_CLOPF</name>
<comment type="caution">
    <text evidence="2">The sequence shown here is derived from an EMBL/GenBank/DDBJ whole genome shotgun (WGS) entry which is preliminary data.</text>
</comment>
<evidence type="ECO:0000313" key="4">
    <source>
        <dbReference type="Proteomes" id="UP001291306"/>
    </source>
</evidence>
<keyword evidence="1" id="KW-1133">Transmembrane helix</keyword>